<evidence type="ECO:0000313" key="1">
    <source>
        <dbReference type="EMBL" id="JAH54960.1"/>
    </source>
</evidence>
<dbReference type="AlphaFoldDB" id="A0A0E9TQ09"/>
<reference evidence="1" key="1">
    <citation type="submission" date="2014-11" db="EMBL/GenBank/DDBJ databases">
        <authorList>
            <person name="Amaro Gonzalez C."/>
        </authorList>
    </citation>
    <scope>NUCLEOTIDE SEQUENCE</scope>
</reference>
<proteinExistence type="predicted"/>
<dbReference type="EMBL" id="GBXM01053617">
    <property type="protein sequence ID" value="JAH54960.1"/>
    <property type="molecule type" value="Transcribed_RNA"/>
</dbReference>
<organism evidence="1">
    <name type="scientific">Anguilla anguilla</name>
    <name type="common">European freshwater eel</name>
    <name type="synonym">Muraena anguilla</name>
    <dbReference type="NCBI Taxonomy" id="7936"/>
    <lineage>
        <taxon>Eukaryota</taxon>
        <taxon>Metazoa</taxon>
        <taxon>Chordata</taxon>
        <taxon>Craniata</taxon>
        <taxon>Vertebrata</taxon>
        <taxon>Euteleostomi</taxon>
        <taxon>Actinopterygii</taxon>
        <taxon>Neopterygii</taxon>
        <taxon>Teleostei</taxon>
        <taxon>Anguilliformes</taxon>
        <taxon>Anguillidae</taxon>
        <taxon>Anguilla</taxon>
    </lineage>
</organism>
<sequence length="46" mass="5287">MECHRCQCSFREDTNSFGILWCNMAPTRSLKLQCIQQNSGLTQPPI</sequence>
<accession>A0A0E9TQ09</accession>
<reference evidence="1" key="2">
    <citation type="journal article" date="2015" name="Fish Shellfish Immunol.">
        <title>Early steps in the European eel (Anguilla anguilla)-Vibrio vulnificus interaction in the gills: Role of the RtxA13 toxin.</title>
        <authorList>
            <person name="Callol A."/>
            <person name="Pajuelo D."/>
            <person name="Ebbesson L."/>
            <person name="Teles M."/>
            <person name="MacKenzie S."/>
            <person name="Amaro C."/>
        </authorList>
    </citation>
    <scope>NUCLEOTIDE SEQUENCE</scope>
</reference>
<name>A0A0E9TQ09_ANGAN</name>
<protein>
    <submittedName>
        <fullName evidence="1">Uncharacterized protein</fullName>
    </submittedName>
</protein>